<keyword evidence="4" id="KW-1185">Reference proteome</keyword>
<dbReference type="AlphaFoldDB" id="A0AAW7JH21"/>
<dbReference type="Proteomes" id="UP001167831">
    <property type="component" value="Unassembled WGS sequence"/>
</dbReference>
<protein>
    <submittedName>
        <fullName evidence="3">SprT-like domain-containing protein</fullName>
    </submittedName>
</protein>
<proteinExistence type="predicted"/>
<dbReference type="EMBL" id="JAUEIE010000002">
    <property type="protein sequence ID" value="MDN0022113.1"/>
    <property type="molecule type" value="Genomic_DNA"/>
</dbReference>
<dbReference type="GO" id="GO:0031593">
    <property type="term" value="F:polyubiquitin modification-dependent protein binding"/>
    <property type="evidence" value="ECO:0007669"/>
    <property type="project" value="TreeGrafter"/>
</dbReference>
<evidence type="ECO:0000313" key="5">
    <source>
        <dbReference type="Proteomes" id="UP001168478"/>
    </source>
</evidence>
<dbReference type="InterPro" id="IPR044245">
    <property type="entry name" value="Spartan"/>
</dbReference>
<dbReference type="EMBL" id="JAUEIF010000002">
    <property type="protein sequence ID" value="MDN0024494.1"/>
    <property type="molecule type" value="Genomic_DNA"/>
</dbReference>
<feature type="domain" description="SprT-like" evidence="1">
    <location>
        <begin position="9"/>
        <end position="111"/>
    </location>
</feature>
<dbReference type="PANTHER" id="PTHR21220:SF0">
    <property type="entry name" value="DNA-DEPENDENT METALLOPROTEASE SPRTN"/>
    <property type="match status" value="1"/>
</dbReference>
<reference evidence="3" key="1">
    <citation type="submission" date="2023-06" db="EMBL/GenBank/DDBJ databases">
        <authorList>
            <person name="Zeman M."/>
            <person name="Kubasova T."/>
            <person name="Jahodarova E."/>
            <person name="Nykrynova M."/>
            <person name="Rychlik I."/>
        </authorList>
    </citation>
    <scope>NUCLEOTIDE SEQUENCE</scope>
    <source>
        <strain evidence="3">ET15</strain>
        <strain evidence="2">ET37</strain>
    </source>
</reference>
<organism evidence="3 5">
    <name type="scientific">Leyella lascolaii</name>
    <dbReference type="NCBI Taxonomy" id="1776379"/>
    <lineage>
        <taxon>Bacteria</taxon>
        <taxon>Pseudomonadati</taxon>
        <taxon>Bacteroidota</taxon>
        <taxon>Bacteroidia</taxon>
        <taxon>Bacteroidales</taxon>
        <taxon>Prevotellaceae</taxon>
        <taxon>Leyella</taxon>
    </lineage>
</organism>
<dbReference type="GO" id="GO:0004222">
    <property type="term" value="F:metalloendopeptidase activity"/>
    <property type="evidence" value="ECO:0007669"/>
    <property type="project" value="InterPro"/>
</dbReference>
<dbReference type="PANTHER" id="PTHR21220">
    <property type="entry name" value="DNA-DEPENDENT METALLOPROTEASE SPRTN"/>
    <property type="match status" value="1"/>
</dbReference>
<evidence type="ECO:0000313" key="3">
    <source>
        <dbReference type="EMBL" id="MDN0024494.1"/>
    </source>
</evidence>
<accession>A0AAW7JH21</accession>
<name>A0AAW7JH21_9BACT</name>
<sequence length="215" mass="25120">MTPTREQMRAWFDTFNRQYFNGELPLPRLALGNSRTRLGSMSCRRRRTLTGWRLSDFAIRLSTYYDCTEREMQTVLLHEMIHYYIAWKGMRDDAPHGSVFRSIMNRLNTRHGWDISVSASMRGRKTAAPHNDRRPRLVLALENSRGECFLTVVNPRYAAQLKSRLKNAADATQRAWFVSTDPFFSDFTTVRSLRARKVKREVFDEKIACGTMVDI</sequence>
<reference evidence="3" key="2">
    <citation type="submission" date="2023-08" db="EMBL/GenBank/DDBJ databases">
        <title>Identification and characterization of horizontal gene transfer across gut microbiota members of farm animals based on homology search.</title>
        <authorList>
            <person name="Schwarzerova J."/>
            <person name="Nykrynova M."/>
            <person name="Jureckova K."/>
            <person name="Cejkova D."/>
            <person name="Rychlik I."/>
        </authorList>
    </citation>
    <scope>NUCLEOTIDE SEQUENCE</scope>
    <source>
        <strain evidence="3">ET15</strain>
        <strain evidence="2">ET37</strain>
    </source>
</reference>
<evidence type="ECO:0000313" key="4">
    <source>
        <dbReference type="Proteomes" id="UP001167831"/>
    </source>
</evidence>
<dbReference type="Proteomes" id="UP001168478">
    <property type="component" value="Unassembled WGS sequence"/>
</dbReference>
<dbReference type="GO" id="GO:0003697">
    <property type="term" value="F:single-stranded DNA binding"/>
    <property type="evidence" value="ECO:0007669"/>
    <property type="project" value="InterPro"/>
</dbReference>
<comment type="caution">
    <text evidence="3">The sequence shown here is derived from an EMBL/GenBank/DDBJ whole genome shotgun (WGS) entry which is preliminary data.</text>
</comment>
<evidence type="ECO:0000259" key="1">
    <source>
        <dbReference type="Pfam" id="PF10263"/>
    </source>
</evidence>
<dbReference type="GO" id="GO:0006974">
    <property type="term" value="P:DNA damage response"/>
    <property type="evidence" value="ECO:0007669"/>
    <property type="project" value="InterPro"/>
</dbReference>
<dbReference type="InterPro" id="IPR006640">
    <property type="entry name" value="SprT-like_domain"/>
</dbReference>
<dbReference type="RefSeq" id="WP_289824765.1">
    <property type="nucleotide sequence ID" value="NZ_JAUEIE010000002.1"/>
</dbReference>
<dbReference type="Pfam" id="PF10263">
    <property type="entry name" value="SprT-like"/>
    <property type="match status" value="1"/>
</dbReference>
<evidence type="ECO:0000313" key="2">
    <source>
        <dbReference type="EMBL" id="MDN0022113.1"/>
    </source>
</evidence>
<gene>
    <name evidence="2" type="ORF">QVN81_03615</name>
    <name evidence="3" type="ORF">QVN84_02985</name>
</gene>